<dbReference type="InterPro" id="IPR019931">
    <property type="entry name" value="LPXTG_anchor"/>
</dbReference>
<dbReference type="PANTHER" id="PTHR46343:SF2">
    <property type="entry name" value="SUSHI_VON WILLEBRAND FACTOR TYPE A_EGF_PENTRAXIN DOMAIN-CONTAINING 1"/>
    <property type="match status" value="1"/>
</dbReference>
<keyword evidence="6" id="KW-0812">Transmembrane</keyword>
<dbReference type="eggNOG" id="COG3291">
    <property type="taxonomic scope" value="Bacteria"/>
</dbReference>
<evidence type="ECO:0000256" key="4">
    <source>
        <dbReference type="ARBA" id="ARBA00022729"/>
    </source>
</evidence>
<keyword evidence="2" id="KW-0134">Cell wall</keyword>
<comment type="subcellular location">
    <subcellularLocation>
        <location evidence="1">Secreted</location>
        <location evidence="1">Cell wall</location>
        <topology evidence="1">Peptidoglycan-anchor</topology>
    </subcellularLocation>
</comment>
<organism evidence="9 10">
    <name type="scientific">Listeria ivanovii (strain ATCC BAA-678 / PAM 55)</name>
    <dbReference type="NCBI Taxonomy" id="881621"/>
    <lineage>
        <taxon>Bacteria</taxon>
        <taxon>Bacillati</taxon>
        <taxon>Bacillota</taxon>
        <taxon>Bacilli</taxon>
        <taxon>Bacillales</taxon>
        <taxon>Listeriaceae</taxon>
        <taxon>Listeria</taxon>
    </lineage>
</organism>
<dbReference type="RefSeq" id="WP_014093999.1">
    <property type="nucleotide sequence ID" value="NC_016011.1"/>
</dbReference>
<gene>
    <name evidence="9" type="ordered locus">LIV_2753</name>
</gene>
<dbReference type="Pfam" id="PF00746">
    <property type="entry name" value="Gram_pos_anchor"/>
    <property type="match status" value="1"/>
</dbReference>
<dbReference type="Proteomes" id="UP000001286">
    <property type="component" value="Chromosome"/>
</dbReference>
<proteinExistence type="predicted"/>
<sequence length="886" mass="95281">MSKKRKIKQGIRLTSMAFLVTGLVISPINLATTTSQATAATTSNAAIISLENGDFETPTVPSKRTYQLFSATSVPGWQTTDSSNKIEIQKNGFKSSSASSAVTAQSGNQWAELNAYENSALYQDIPTTPGTKVHWQVYHKGRKGTDVALVEFGAPGNTLVEQTKMSDGNSEWGLYKGTYTIPEGQTTTRFQFRAVSSSGGDPGLGNYLDNVQFATASNLQVAGVFSNTSIKVHDSVDYQIQATNTGGMPAANNNFSVQIPTELSYTPGSLSSTNTSITSENYDEATRTLTFTTGNIKKDASINISIPLTAEKETTAATPDTDVVYNDENFEDETATTEATDSSTKIISNDAPAITGETNTILQPGETFDPVNTITATDKEDGNLTDKVKVTNNPVDTSRSGTYEVSYEVTDSDENTATFIRTVTVTEAPVITGENETRLNPNDAFDDPMSTINATDKEDGDLTKKVKITNNTVDVHTLGSYEVSYEVTDSDGNKTTFKRTVIMTEAPTISGDSELVLNPNASFDPMSSITATDAEDGNITQNVQITNNSVDTSKPGSYEVTYQVSDSDSNKATFTCTVIVTEAPVITGDNETVLNPNTPFDPMSSITATDKEDGDLTKNIKVVSNTVDTSTPGTYEVAYKVTDNDGNVSTFTRTVVVTEVPIITGDSESSINPNAVFDPMSTMEAKDKEDGNITQDIKVLNNPVDTSTPGTYDVTYEVTDSDGNKTRFTRTVIVTEAPIIAGDSETHLTPKDNFDPMDTITANDKENGDLTNQVEIISNNVDINVPGNYQIVYEVTDADGNITTFTRTIVVQIIVQPQIQPSDITNPPINIQPGKTIVTEKIFPPNTAEKISLPKTGDHSQVPNGLAGIGLLAVGVFVLLRKKKRY</sequence>
<keyword evidence="4 7" id="KW-0732">Signal</keyword>
<dbReference type="GeneID" id="57077754"/>
<keyword evidence="5" id="KW-0572">Peptidoglycan-anchor</keyword>
<feature type="chain" id="PRO_5039417218" evidence="7">
    <location>
        <begin position="32"/>
        <end position="886"/>
    </location>
</feature>
<evidence type="ECO:0000256" key="1">
    <source>
        <dbReference type="ARBA" id="ARBA00004168"/>
    </source>
</evidence>
<keyword evidence="6" id="KW-1133">Transmembrane helix</keyword>
<evidence type="ECO:0000259" key="8">
    <source>
        <dbReference type="PROSITE" id="PS50847"/>
    </source>
</evidence>
<dbReference type="Gene3D" id="2.60.120.260">
    <property type="entry name" value="Galactose-binding domain-like"/>
    <property type="match status" value="1"/>
</dbReference>
<evidence type="ECO:0000313" key="10">
    <source>
        <dbReference type="Proteomes" id="UP000001286"/>
    </source>
</evidence>
<feature type="transmembrane region" description="Helical" evidence="6">
    <location>
        <begin position="862"/>
        <end position="880"/>
    </location>
</feature>
<feature type="domain" description="Gram-positive cocci surface proteins LPxTG" evidence="8">
    <location>
        <begin position="853"/>
        <end position="886"/>
    </location>
</feature>
<evidence type="ECO:0000256" key="3">
    <source>
        <dbReference type="ARBA" id="ARBA00022525"/>
    </source>
</evidence>
<evidence type="ECO:0000256" key="2">
    <source>
        <dbReference type="ARBA" id="ARBA00022512"/>
    </source>
</evidence>
<dbReference type="PANTHER" id="PTHR46343">
    <property type="entry name" value="HYR DOMAIN-CONTAINING PROTEIN"/>
    <property type="match status" value="1"/>
</dbReference>
<protein>
    <submittedName>
        <fullName evidence="9">Putative peptidoglycan linked protein (LPXTG motif)</fullName>
    </submittedName>
</protein>
<dbReference type="EMBL" id="FR687253">
    <property type="protein sequence ID" value="CBW87255.1"/>
    <property type="molecule type" value="Genomic_DNA"/>
</dbReference>
<feature type="signal peptide" evidence="7">
    <location>
        <begin position="1"/>
        <end position="31"/>
    </location>
</feature>
<evidence type="ECO:0000256" key="6">
    <source>
        <dbReference type="SAM" id="Phobius"/>
    </source>
</evidence>
<dbReference type="PROSITE" id="PS50847">
    <property type="entry name" value="GRAM_POS_ANCHORING"/>
    <property type="match status" value="1"/>
</dbReference>
<dbReference type="Gene3D" id="2.60.40.10">
    <property type="entry name" value="Immunoglobulins"/>
    <property type="match status" value="6"/>
</dbReference>
<name>G2Z9V8_LISIP</name>
<dbReference type="NCBIfam" id="TIGR01167">
    <property type="entry name" value="LPXTG_anchor"/>
    <property type="match status" value="1"/>
</dbReference>
<dbReference type="InterPro" id="IPR032179">
    <property type="entry name" value="Cry22Aa_Ig-like"/>
</dbReference>
<dbReference type="eggNOG" id="COG4257">
    <property type="taxonomic scope" value="Bacteria"/>
</dbReference>
<evidence type="ECO:0000256" key="7">
    <source>
        <dbReference type="SAM" id="SignalP"/>
    </source>
</evidence>
<dbReference type="AlphaFoldDB" id="G2Z9V8"/>
<dbReference type="InterPro" id="IPR013783">
    <property type="entry name" value="Ig-like_fold"/>
</dbReference>
<dbReference type="InterPro" id="IPR043555">
    <property type="entry name" value="SRPX-like"/>
</dbReference>
<dbReference type="HOGENOM" id="CLU_325364_0_0_9"/>
<accession>G2Z9V8</accession>
<keyword evidence="6" id="KW-0472">Membrane</keyword>
<evidence type="ECO:0000256" key="5">
    <source>
        <dbReference type="ARBA" id="ARBA00023088"/>
    </source>
</evidence>
<dbReference type="KEGG" id="liv:LIV_2753"/>
<evidence type="ECO:0000313" key="9">
    <source>
        <dbReference type="EMBL" id="CBW87255.1"/>
    </source>
</evidence>
<keyword evidence="3" id="KW-0964">Secreted</keyword>
<dbReference type="OrthoDB" id="2358374at2"/>
<reference evidence="9 10" key="1">
    <citation type="journal article" date="2011" name="J. Bacteriol.">
        <title>Complete genome sequence of the animal pathogen Listeria ivanovii, which provides insights into host specificities and evolution of the genus Listeria.</title>
        <authorList>
            <person name="Buchrieser C."/>
            <person name="Rusniok C."/>
            <person name="Garrido P."/>
            <person name="Hain T."/>
            <person name="Scortti M."/>
            <person name="Lampidis R."/>
            <person name="Karst U."/>
            <person name="Chakraborty T."/>
            <person name="Cossart P."/>
            <person name="Kreft J."/>
            <person name="Vazquez-Boland J.A."/>
            <person name="Goebel W."/>
            <person name="Glaser P."/>
        </authorList>
    </citation>
    <scope>NUCLEOTIDE SEQUENCE [LARGE SCALE GENOMIC DNA]</scope>
    <source>
        <strain evidence="10">ATCC BAA-678 / PAM 55</strain>
    </source>
</reference>
<dbReference type="Pfam" id="PF16403">
    <property type="entry name" value="Bact_surface_Ig-like"/>
    <property type="match status" value="6"/>
</dbReference>